<keyword evidence="1" id="KW-0472">Membrane</keyword>
<feature type="transmembrane region" description="Helical" evidence="1">
    <location>
        <begin position="12"/>
        <end position="33"/>
    </location>
</feature>
<dbReference type="AlphaFoldDB" id="A0A328VID4"/>
<dbReference type="Pfam" id="PF00082">
    <property type="entry name" value="Peptidase_S8"/>
    <property type="match status" value="1"/>
</dbReference>
<evidence type="ECO:0000259" key="2">
    <source>
        <dbReference type="PROSITE" id="PS51695"/>
    </source>
</evidence>
<dbReference type="Proteomes" id="UP000248706">
    <property type="component" value="Unassembled WGS sequence"/>
</dbReference>
<evidence type="ECO:0000313" key="4">
    <source>
        <dbReference type="Proteomes" id="UP000248706"/>
    </source>
</evidence>
<organism evidence="3 4">
    <name type="scientific">Thermogemmatispora tikiterensis</name>
    <dbReference type="NCBI Taxonomy" id="1825093"/>
    <lineage>
        <taxon>Bacteria</taxon>
        <taxon>Bacillati</taxon>
        <taxon>Chloroflexota</taxon>
        <taxon>Ktedonobacteria</taxon>
        <taxon>Thermogemmatisporales</taxon>
        <taxon>Thermogemmatisporaceae</taxon>
        <taxon>Thermogemmatispora</taxon>
    </lineage>
</organism>
<comment type="caution">
    <text evidence="3">The sequence shown here is derived from an EMBL/GenBank/DDBJ whole genome shotgun (WGS) entry which is preliminary data.</text>
</comment>
<keyword evidence="1" id="KW-1133">Transmembrane helix</keyword>
<evidence type="ECO:0000256" key="1">
    <source>
        <dbReference type="SAM" id="Phobius"/>
    </source>
</evidence>
<keyword evidence="4" id="KW-1185">Reference proteome</keyword>
<dbReference type="InterPro" id="IPR036852">
    <property type="entry name" value="Peptidase_S8/S53_dom_sf"/>
</dbReference>
<dbReference type="CDD" id="cd04056">
    <property type="entry name" value="Peptidases_S53"/>
    <property type="match status" value="1"/>
</dbReference>
<reference evidence="3 4" key="1">
    <citation type="submission" date="2016-08" db="EMBL/GenBank/DDBJ databases">
        <title>Analysis of Carbohydrate Active Enzymes in Thermogemmatispora T81 Reveals Carbohydrate Degradation Ability.</title>
        <authorList>
            <person name="Tomazini A."/>
            <person name="Lal S."/>
            <person name="Stott M."/>
            <person name="Henrissat B."/>
            <person name="Polikarpov I."/>
            <person name="Sparling R."/>
            <person name="Levin D.B."/>
        </authorList>
    </citation>
    <scope>NUCLEOTIDE SEQUENCE [LARGE SCALE GENOMIC DNA]</scope>
    <source>
        <strain evidence="3 4">T81</strain>
    </source>
</reference>
<proteinExistence type="predicted"/>
<dbReference type="InterPro" id="IPR030400">
    <property type="entry name" value="Sedolisin_dom"/>
</dbReference>
<dbReference type="Gene3D" id="3.40.50.200">
    <property type="entry name" value="Peptidase S8/S53 domain"/>
    <property type="match status" value="1"/>
</dbReference>
<dbReference type="GO" id="GO:0006508">
    <property type="term" value="P:proteolysis"/>
    <property type="evidence" value="ECO:0007669"/>
    <property type="project" value="InterPro"/>
</dbReference>
<dbReference type="RefSeq" id="WP_112430688.1">
    <property type="nucleotide sequence ID" value="NZ_MCIF01000002.1"/>
</dbReference>
<gene>
    <name evidence="3" type="ORF">A4R35_14805</name>
</gene>
<name>A0A328VID4_9CHLR</name>
<dbReference type="PROSITE" id="PS51695">
    <property type="entry name" value="SEDOLISIN"/>
    <property type="match status" value="1"/>
</dbReference>
<dbReference type="OrthoDB" id="263396at2"/>
<dbReference type="SUPFAM" id="SSF52743">
    <property type="entry name" value="Subtilisin-like"/>
    <property type="match status" value="1"/>
</dbReference>
<evidence type="ECO:0000313" key="3">
    <source>
        <dbReference type="EMBL" id="RAQ96809.1"/>
    </source>
</evidence>
<dbReference type="InterPro" id="IPR000209">
    <property type="entry name" value="Peptidase_S8/S53_dom"/>
</dbReference>
<dbReference type="EMBL" id="MCIF01000002">
    <property type="protein sequence ID" value="RAQ96809.1"/>
    <property type="molecule type" value="Genomic_DNA"/>
</dbReference>
<protein>
    <recommendedName>
        <fullName evidence="2">Peptidase S53 domain-containing protein</fullName>
    </recommendedName>
</protein>
<dbReference type="PANTHER" id="PTHR14218:SF15">
    <property type="entry name" value="TRIPEPTIDYL-PEPTIDASE 1"/>
    <property type="match status" value="1"/>
</dbReference>
<dbReference type="InterPro" id="IPR050819">
    <property type="entry name" value="Tripeptidyl-peptidase_I"/>
</dbReference>
<accession>A0A328VID4</accession>
<keyword evidence="1" id="KW-0812">Transmembrane</keyword>
<sequence length="464" mass="49186">MERTPITRWLPHLVATAIVLCGLLVGTLIHFYANQIVQAAKPHYVINRPEYIYAGAVNKDRTFPCQTTNPATCFGPKQIQTAYEIAPVLAKGITGKGHTIVIIDAYQSPTIRHDLHTFDTLFGLPDPPSFNIVAPDGLPPFNAFDSNQVGWAAEISLDVEWAHAIAPDAAITLVLAKSNQDIDVLNATRYAVEHNLGDIISQSFGEGESCVDPQLLKQEHELFAKAVAQGMTLFAASGDQGAAQYTCDGNSYFLSVSSPASDPLVTAVGGTLLEANGTQGSYQGEEAWDEPQYQAASGGGFSTIYSRPDYQNGVAQIGGYRGLPDVAFNAGIDSGVLVVWSSSGEGEDLVFRFGGTSAGSPQWAGIAALADQLAGHRLGNLNPALYAIGRSNLYTQAFHDITSGDNTFVGQDGLGNAVAIQGYSAGPGWDAVTGLGTPRVAKLLPLLIQPPSSAPMRPLLSHFR</sequence>
<dbReference type="PANTHER" id="PTHR14218">
    <property type="entry name" value="PROTEASE S8 TRIPEPTIDYL PEPTIDASE I CLN2"/>
    <property type="match status" value="1"/>
</dbReference>
<feature type="domain" description="Peptidase S53" evidence="2">
    <location>
        <begin position="73"/>
        <end position="450"/>
    </location>
</feature>
<dbReference type="GO" id="GO:0008240">
    <property type="term" value="F:tripeptidyl-peptidase activity"/>
    <property type="evidence" value="ECO:0007669"/>
    <property type="project" value="TreeGrafter"/>
</dbReference>
<dbReference type="GO" id="GO:0004252">
    <property type="term" value="F:serine-type endopeptidase activity"/>
    <property type="evidence" value="ECO:0007669"/>
    <property type="project" value="InterPro"/>
</dbReference>